<evidence type="ECO:0000313" key="8">
    <source>
        <dbReference type="EMBL" id="KAF2727232.1"/>
    </source>
</evidence>
<comment type="subcellular location">
    <subcellularLocation>
        <location evidence="1">Membrane</location>
        <topology evidence="1">Multi-pass membrane protein</topology>
    </subcellularLocation>
</comment>
<dbReference type="PANTHER" id="PTHR33048:SF156">
    <property type="entry name" value="INTEGRAL MEMBRANE PROTEIN"/>
    <property type="match status" value="1"/>
</dbReference>
<protein>
    <recommendedName>
        <fullName evidence="7">Rhodopsin domain-containing protein</fullName>
    </recommendedName>
</protein>
<organism evidence="8 9">
    <name type="scientific">Polyplosphaeria fusca</name>
    <dbReference type="NCBI Taxonomy" id="682080"/>
    <lineage>
        <taxon>Eukaryota</taxon>
        <taxon>Fungi</taxon>
        <taxon>Dikarya</taxon>
        <taxon>Ascomycota</taxon>
        <taxon>Pezizomycotina</taxon>
        <taxon>Dothideomycetes</taxon>
        <taxon>Pleosporomycetidae</taxon>
        <taxon>Pleosporales</taxon>
        <taxon>Tetraplosphaeriaceae</taxon>
        <taxon>Polyplosphaeria</taxon>
    </lineage>
</organism>
<dbReference type="PANTHER" id="PTHR33048">
    <property type="entry name" value="PTH11-LIKE INTEGRAL MEMBRANE PROTEIN (AFU_ORTHOLOGUE AFUA_5G11245)"/>
    <property type="match status" value="1"/>
</dbReference>
<dbReference type="EMBL" id="ML996345">
    <property type="protein sequence ID" value="KAF2727232.1"/>
    <property type="molecule type" value="Genomic_DNA"/>
</dbReference>
<accession>A0A9P4QH79</accession>
<comment type="caution">
    <text evidence="8">The sequence shown here is derived from an EMBL/GenBank/DDBJ whole genome shotgun (WGS) entry which is preliminary data.</text>
</comment>
<evidence type="ECO:0000256" key="6">
    <source>
        <dbReference type="SAM" id="Phobius"/>
    </source>
</evidence>
<dbReference type="AlphaFoldDB" id="A0A9P4QH79"/>
<evidence type="ECO:0000313" key="9">
    <source>
        <dbReference type="Proteomes" id="UP000799444"/>
    </source>
</evidence>
<proteinExistence type="inferred from homology"/>
<feature type="domain" description="Rhodopsin" evidence="7">
    <location>
        <begin position="44"/>
        <end position="280"/>
    </location>
</feature>
<dbReference type="Pfam" id="PF20684">
    <property type="entry name" value="Fung_rhodopsin"/>
    <property type="match status" value="1"/>
</dbReference>
<evidence type="ECO:0000256" key="3">
    <source>
        <dbReference type="ARBA" id="ARBA00022989"/>
    </source>
</evidence>
<keyword evidence="4 6" id="KW-0472">Membrane</keyword>
<feature type="transmembrane region" description="Helical" evidence="6">
    <location>
        <begin position="187"/>
        <end position="208"/>
    </location>
</feature>
<dbReference type="InterPro" id="IPR049326">
    <property type="entry name" value="Rhodopsin_dom_fungi"/>
</dbReference>
<evidence type="ECO:0000256" key="5">
    <source>
        <dbReference type="ARBA" id="ARBA00038359"/>
    </source>
</evidence>
<evidence type="ECO:0000256" key="2">
    <source>
        <dbReference type="ARBA" id="ARBA00022692"/>
    </source>
</evidence>
<name>A0A9P4QH79_9PLEO</name>
<dbReference type="Proteomes" id="UP000799444">
    <property type="component" value="Unassembled WGS sequence"/>
</dbReference>
<keyword evidence="2 6" id="KW-0812">Transmembrane</keyword>
<keyword evidence="3 6" id="KW-1133">Transmembrane helix</keyword>
<feature type="transmembrane region" description="Helical" evidence="6">
    <location>
        <begin position="82"/>
        <end position="102"/>
    </location>
</feature>
<reference evidence="8" key="1">
    <citation type="journal article" date="2020" name="Stud. Mycol.">
        <title>101 Dothideomycetes genomes: a test case for predicting lifestyles and emergence of pathogens.</title>
        <authorList>
            <person name="Haridas S."/>
            <person name="Albert R."/>
            <person name="Binder M."/>
            <person name="Bloem J."/>
            <person name="Labutti K."/>
            <person name="Salamov A."/>
            <person name="Andreopoulos B."/>
            <person name="Baker S."/>
            <person name="Barry K."/>
            <person name="Bills G."/>
            <person name="Bluhm B."/>
            <person name="Cannon C."/>
            <person name="Castanera R."/>
            <person name="Culley D."/>
            <person name="Daum C."/>
            <person name="Ezra D."/>
            <person name="Gonzalez J."/>
            <person name="Henrissat B."/>
            <person name="Kuo A."/>
            <person name="Liang C."/>
            <person name="Lipzen A."/>
            <person name="Lutzoni F."/>
            <person name="Magnuson J."/>
            <person name="Mondo S."/>
            <person name="Nolan M."/>
            <person name="Ohm R."/>
            <person name="Pangilinan J."/>
            <person name="Park H.-J."/>
            <person name="Ramirez L."/>
            <person name="Alfaro M."/>
            <person name="Sun H."/>
            <person name="Tritt A."/>
            <person name="Yoshinaga Y."/>
            <person name="Zwiers L.-H."/>
            <person name="Turgeon B."/>
            <person name="Goodwin S."/>
            <person name="Spatafora J."/>
            <person name="Crous P."/>
            <person name="Grigoriev I."/>
        </authorList>
    </citation>
    <scope>NUCLEOTIDE SEQUENCE</scope>
    <source>
        <strain evidence="8">CBS 125425</strain>
    </source>
</reference>
<feature type="transmembrane region" description="Helical" evidence="6">
    <location>
        <begin position="220"/>
        <end position="242"/>
    </location>
</feature>
<feature type="transmembrane region" description="Helical" evidence="6">
    <location>
        <begin position="109"/>
        <end position="129"/>
    </location>
</feature>
<dbReference type="GO" id="GO:0016020">
    <property type="term" value="C:membrane"/>
    <property type="evidence" value="ECO:0007669"/>
    <property type="project" value="UniProtKB-SubCell"/>
</dbReference>
<evidence type="ECO:0000259" key="7">
    <source>
        <dbReference type="Pfam" id="PF20684"/>
    </source>
</evidence>
<comment type="similarity">
    <text evidence="5">Belongs to the SAT4 family.</text>
</comment>
<feature type="transmembrane region" description="Helical" evidence="6">
    <location>
        <begin position="141"/>
        <end position="166"/>
    </location>
</feature>
<feature type="transmembrane region" description="Helical" evidence="6">
    <location>
        <begin position="57"/>
        <end position="76"/>
    </location>
</feature>
<evidence type="ECO:0000256" key="1">
    <source>
        <dbReference type="ARBA" id="ARBA00004141"/>
    </source>
</evidence>
<dbReference type="OrthoDB" id="5329176at2759"/>
<gene>
    <name evidence="8" type="ORF">EJ04DRAFT_451713</name>
</gene>
<keyword evidence="9" id="KW-1185">Reference proteome</keyword>
<dbReference type="InterPro" id="IPR052337">
    <property type="entry name" value="SAT4-like"/>
</dbReference>
<feature type="transmembrane region" description="Helical" evidence="6">
    <location>
        <begin position="24"/>
        <end position="45"/>
    </location>
</feature>
<sequence>MSLDYSKLPELTPEYLAEDVSQPMWNASIAFIVLETLFVALFFASRYLSNTMHALEVWLFMPLGWLVCVGLCVTTLRSLGGAGTHLLVLAIFNPARLVVWYKTQKAIEYLYLMAVSFPKLAIICLYLRLFGSERGLRCAALATGVLVSIIAIAGIFVSSFMCRPFAYNWNKTIPGGQCGQIETGYRMVSIPNIVTDVVMLVLPLPALWRLKVDLATKLSLTATFVVGSIGIVTSIVRLFAFINGKSFEDPRHIDIQPSLWTVIEPGVYLITACLPSLRPLKRLLFGDRGITQFIVRRVEGTKKSHLISLPDIRITRSTFVELKDLEKEAGDTKYGRPPVLEKDDRDLR</sequence>
<evidence type="ECO:0000256" key="4">
    <source>
        <dbReference type="ARBA" id="ARBA00023136"/>
    </source>
</evidence>